<evidence type="ECO:0000256" key="1">
    <source>
        <dbReference type="SAM" id="MobiDB-lite"/>
    </source>
</evidence>
<evidence type="ECO:0000313" key="2">
    <source>
        <dbReference type="EMBL" id="CAD7250066.1"/>
    </source>
</evidence>
<feature type="region of interest" description="Disordered" evidence="1">
    <location>
        <begin position="1"/>
        <end position="20"/>
    </location>
</feature>
<accession>A0A7R9A9Q4</accession>
<dbReference type="EMBL" id="CAJPEV010002639">
    <property type="protein sequence ID" value="CAG0897581.1"/>
    <property type="molecule type" value="Genomic_DNA"/>
</dbReference>
<organism evidence="2">
    <name type="scientific">Darwinula stevensoni</name>
    <dbReference type="NCBI Taxonomy" id="69355"/>
    <lineage>
        <taxon>Eukaryota</taxon>
        <taxon>Metazoa</taxon>
        <taxon>Ecdysozoa</taxon>
        <taxon>Arthropoda</taxon>
        <taxon>Crustacea</taxon>
        <taxon>Oligostraca</taxon>
        <taxon>Ostracoda</taxon>
        <taxon>Podocopa</taxon>
        <taxon>Podocopida</taxon>
        <taxon>Darwinulocopina</taxon>
        <taxon>Darwinuloidea</taxon>
        <taxon>Darwinulidae</taxon>
        <taxon>Darwinula</taxon>
    </lineage>
</organism>
<dbReference type="Proteomes" id="UP000677054">
    <property type="component" value="Unassembled WGS sequence"/>
</dbReference>
<keyword evidence="3" id="KW-1185">Reference proteome</keyword>
<gene>
    <name evidence="2" type="ORF">DSTB1V02_LOCUS9850</name>
</gene>
<dbReference type="AlphaFoldDB" id="A0A7R9A9Q4"/>
<name>A0A7R9A9Q4_9CRUS</name>
<evidence type="ECO:0000313" key="3">
    <source>
        <dbReference type="Proteomes" id="UP000677054"/>
    </source>
</evidence>
<protein>
    <recommendedName>
        <fullName evidence="4">WAP domain-containing protein</fullName>
    </recommendedName>
</protein>
<evidence type="ECO:0008006" key="4">
    <source>
        <dbReference type="Google" id="ProtNLM"/>
    </source>
</evidence>
<sequence>MHPARTLTPQAEGRKAEELGGNGISRLSRIPLHPPSSPFIPLRRHSVLTMRLRLLLAIAMAALVDEGFVEGHENRLPRCPEKISKKRSIDCERSQDCRLGETCCSYGYGTYCAYLDQDYDYDNYGVTCGRHGCRRREKCVHAETEGCFGARSCRARDVCVPRGVATCETVRCTRNRECVNEVNNGCGYGKYCEVRVRCIRRDSHHHHPQDRSIQYGRNGKAMTITEHGVDGACGQESKCHTYYQLDW</sequence>
<reference evidence="2" key="1">
    <citation type="submission" date="2020-11" db="EMBL/GenBank/DDBJ databases">
        <authorList>
            <person name="Tran Van P."/>
        </authorList>
    </citation>
    <scope>NUCLEOTIDE SEQUENCE</scope>
</reference>
<dbReference type="EMBL" id="LR902156">
    <property type="protein sequence ID" value="CAD7250066.1"/>
    <property type="molecule type" value="Genomic_DNA"/>
</dbReference>
<proteinExistence type="predicted"/>